<evidence type="ECO:0000256" key="1">
    <source>
        <dbReference type="SAM" id="MobiDB-lite"/>
    </source>
</evidence>
<dbReference type="EMBL" id="OB662386">
    <property type="protein sequence ID" value="CAD7229974.1"/>
    <property type="molecule type" value="Genomic_DNA"/>
</dbReference>
<feature type="compositionally biased region" description="Low complexity" evidence="1">
    <location>
        <begin position="118"/>
        <end position="147"/>
    </location>
</feature>
<dbReference type="AlphaFoldDB" id="A0A7R8ZSE5"/>
<evidence type="ECO:0000313" key="2">
    <source>
        <dbReference type="EMBL" id="CAD7229974.1"/>
    </source>
</evidence>
<protein>
    <submittedName>
        <fullName evidence="2">Uncharacterized protein</fullName>
    </submittedName>
</protein>
<organism evidence="2">
    <name type="scientific">Cyprideis torosa</name>
    <dbReference type="NCBI Taxonomy" id="163714"/>
    <lineage>
        <taxon>Eukaryota</taxon>
        <taxon>Metazoa</taxon>
        <taxon>Ecdysozoa</taxon>
        <taxon>Arthropoda</taxon>
        <taxon>Crustacea</taxon>
        <taxon>Oligostraca</taxon>
        <taxon>Ostracoda</taxon>
        <taxon>Podocopa</taxon>
        <taxon>Podocopida</taxon>
        <taxon>Cytherocopina</taxon>
        <taxon>Cytheroidea</taxon>
        <taxon>Cytherideidae</taxon>
        <taxon>Cyprideis</taxon>
    </lineage>
</organism>
<gene>
    <name evidence="2" type="ORF">CTOB1V02_LOCUS7839</name>
</gene>
<proteinExistence type="predicted"/>
<accession>A0A7R8ZSE5</accession>
<feature type="region of interest" description="Disordered" evidence="1">
    <location>
        <begin position="93"/>
        <end position="147"/>
    </location>
</feature>
<sequence>MESPLYRRVMRQPMARTGRSRVTCRVTETWKAGMSAHVIGGSRPPMVSLEVDLEYDDDVGSLNTSLEQLPELDEDPPPHLLCSAVPALVTNSDEGEEVFGPPAPQPPSRFFNGRSSYDRSSSCSEAVTTGSSSMVATTSASTTSDSTLVGNRAVSLEKIESDDSGSASGSLLGVDSNKSFTLHRKPKVHLHSGSELTHTISEQCLPDPSMRSLNRQTGVTTLFRSGHNLSERQSQLLATAASASPPSVVKPVPEKLDFTRSDIQKFEGAWAESLLVHVIEVLFSADDLRRRRLGAVVSKRKGELQKE</sequence>
<reference evidence="2" key="1">
    <citation type="submission" date="2020-11" db="EMBL/GenBank/DDBJ databases">
        <authorList>
            <person name="Tran Van P."/>
        </authorList>
    </citation>
    <scope>NUCLEOTIDE SEQUENCE</scope>
</reference>
<name>A0A7R8ZSE5_9CRUS</name>